<organism evidence="2 3">
    <name type="scientific">Candidatus Limadaptatus stercoripullorum</name>
    <dbReference type="NCBI Taxonomy" id="2840846"/>
    <lineage>
        <taxon>Bacteria</taxon>
        <taxon>Bacillati</taxon>
        <taxon>Bacillota</taxon>
        <taxon>Clostridia</taxon>
        <taxon>Eubacteriales</taxon>
        <taxon>Candidatus Limadaptatus</taxon>
    </lineage>
</organism>
<protein>
    <submittedName>
        <fullName evidence="2">Aminopeptidase P family protein</fullName>
    </submittedName>
</protein>
<dbReference type="AlphaFoldDB" id="A0A9D1SVU7"/>
<dbReference type="InterPro" id="IPR036005">
    <property type="entry name" value="Creatinase/aminopeptidase-like"/>
</dbReference>
<dbReference type="GO" id="GO:0004177">
    <property type="term" value="F:aminopeptidase activity"/>
    <property type="evidence" value="ECO:0007669"/>
    <property type="project" value="UniProtKB-KW"/>
</dbReference>
<evidence type="ECO:0000259" key="1">
    <source>
        <dbReference type="Pfam" id="PF00557"/>
    </source>
</evidence>
<dbReference type="PANTHER" id="PTHR46112">
    <property type="entry name" value="AMINOPEPTIDASE"/>
    <property type="match status" value="1"/>
</dbReference>
<name>A0A9D1SVU7_9FIRM</name>
<dbReference type="Proteomes" id="UP000886857">
    <property type="component" value="Unassembled WGS sequence"/>
</dbReference>
<reference evidence="2" key="2">
    <citation type="journal article" date="2021" name="PeerJ">
        <title>Extensive microbial diversity within the chicken gut microbiome revealed by metagenomics and culture.</title>
        <authorList>
            <person name="Gilroy R."/>
            <person name="Ravi A."/>
            <person name="Getino M."/>
            <person name="Pursley I."/>
            <person name="Horton D.L."/>
            <person name="Alikhan N.F."/>
            <person name="Baker D."/>
            <person name="Gharbi K."/>
            <person name="Hall N."/>
            <person name="Watson M."/>
            <person name="Adriaenssens E.M."/>
            <person name="Foster-Nyarko E."/>
            <person name="Jarju S."/>
            <person name="Secka A."/>
            <person name="Antonio M."/>
            <person name="Oren A."/>
            <person name="Chaudhuri R.R."/>
            <person name="La Ragione R."/>
            <person name="Hildebrand F."/>
            <person name="Pallen M.J."/>
        </authorList>
    </citation>
    <scope>NUCLEOTIDE SEQUENCE</scope>
    <source>
        <strain evidence="2">10406</strain>
    </source>
</reference>
<dbReference type="Gene3D" id="3.90.230.10">
    <property type="entry name" value="Creatinase/methionine aminopeptidase superfamily"/>
    <property type="match status" value="1"/>
</dbReference>
<keyword evidence="2" id="KW-0645">Protease</keyword>
<gene>
    <name evidence="2" type="ORF">IAC73_01215</name>
</gene>
<comment type="caution">
    <text evidence="2">The sequence shown here is derived from an EMBL/GenBank/DDBJ whole genome shotgun (WGS) entry which is preliminary data.</text>
</comment>
<dbReference type="Pfam" id="PF00557">
    <property type="entry name" value="Peptidase_M24"/>
    <property type="match status" value="1"/>
</dbReference>
<dbReference type="InterPro" id="IPR050659">
    <property type="entry name" value="Peptidase_M24B"/>
</dbReference>
<accession>A0A9D1SVU7</accession>
<dbReference type="PANTHER" id="PTHR46112:SF3">
    <property type="entry name" value="AMINOPEPTIDASE YPDF"/>
    <property type="match status" value="1"/>
</dbReference>
<feature type="domain" description="Peptidase M24" evidence="1">
    <location>
        <begin position="3"/>
        <end position="203"/>
    </location>
</feature>
<dbReference type="SUPFAM" id="SSF55920">
    <property type="entry name" value="Creatinase/aminopeptidase"/>
    <property type="match status" value="1"/>
</dbReference>
<evidence type="ECO:0000313" key="2">
    <source>
        <dbReference type="EMBL" id="HIU98448.1"/>
    </source>
</evidence>
<keyword evidence="2" id="KW-0031">Aminopeptidase</keyword>
<proteinExistence type="predicted"/>
<dbReference type="EMBL" id="DVOE01000013">
    <property type="protein sequence ID" value="HIU98448.1"/>
    <property type="molecule type" value="Genomic_DNA"/>
</dbReference>
<dbReference type="CDD" id="cd01092">
    <property type="entry name" value="APP-like"/>
    <property type="match status" value="1"/>
</dbReference>
<keyword evidence="2" id="KW-0378">Hydrolase</keyword>
<dbReference type="InterPro" id="IPR000994">
    <property type="entry name" value="Pept_M24"/>
</dbReference>
<reference evidence="2" key="1">
    <citation type="submission" date="2020-10" db="EMBL/GenBank/DDBJ databases">
        <authorList>
            <person name="Gilroy R."/>
        </authorList>
    </citation>
    <scope>NUCLEOTIDE SEQUENCE</scope>
    <source>
        <strain evidence="2">10406</strain>
    </source>
</reference>
<evidence type="ECO:0000313" key="3">
    <source>
        <dbReference type="Proteomes" id="UP000886857"/>
    </source>
</evidence>
<sequence>MSRMRRAAAVTDGVFDAFLRALRPGVTELELAELVRSEILSLGGEGEAFDTIVAFGASGAEPHHVPADVPLERGMLVTVDMGAKFEGMCSDFTRTVAFGEPSPEAREIYAIVLEASRRALAAVRVGAACRDVDAAARSYIAERGYGERYIHGTGHGVGALIHQAPTLNAKSEEILAEGEVVTVEPGIYIPGVLGVRIEDMVEVGDGRPWSRHTTELIVI</sequence>